<accession>A0A0S4QEI8</accession>
<protein>
    <recommendedName>
        <fullName evidence="3">Hydroxyneurosporene synthase (CrtC)</fullName>
    </recommendedName>
</protein>
<keyword evidence="2" id="KW-1185">Reference proteome</keyword>
<evidence type="ECO:0000313" key="2">
    <source>
        <dbReference type="Proteomes" id="UP000198802"/>
    </source>
</evidence>
<organism evidence="1 2">
    <name type="scientific">Parafrankia irregularis</name>
    <dbReference type="NCBI Taxonomy" id="795642"/>
    <lineage>
        <taxon>Bacteria</taxon>
        <taxon>Bacillati</taxon>
        <taxon>Actinomycetota</taxon>
        <taxon>Actinomycetes</taxon>
        <taxon>Frankiales</taxon>
        <taxon>Frankiaceae</taxon>
        <taxon>Parafrankia</taxon>
    </lineage>
</organism>
<evidence type="ECO:0000313" key="1">
    <source>
        <dbReference type="EMBL" id="CUU53650.1"/>
    </source>
</evidence>
<dbReference type="Proteomes" id="UP000198802">
    <property type="component" value="Unassembled WGS sequence"/>
</dbReference>
<proteinExistence type="predicted"/>
<evidence type="ECO:0008006" key="3">
    <source>
        <dbReference type="Google" id="ProtNLM"/>
    </source>
</evidence>
<dbReference type="EMBL" id="FAOZ01000001">
    <property type="protein sequence ID" value="CUU53650.1"/>
    <property type="molecule type" value="Genomic_DNA"/>
</dbReference>
<sequence>MSIDDIGKLTPADEFLDHQIADTFATVVESDFGWTQKIWGAFARKDGSISVAFGVGKYHNRNVFDGFAGVSRGREQWTVRASRRLDLGLQDLGVGPIRYEVVDPLKAVRFRLDANDTQPISFDILFEGELSPFFEKRSLLRSGNRIAQNVVRYHQCGRLSGWVEVDGERHIVDDGWFGARDHSWGMRGSAVGAPPPDLQPSLNRTRTMRTLWGPALLLRPDGSKYELMHFLYQTDHWQYMSAHLNEEDGKGDVRQTELRDLHVDITFESTTRRFEGATYTFTMPDGAKKAVEVRPLGPAGFYLRTGQYGRWKDGHQAAWRGDYHTDGEYLPDVLAELPRLGQFRDLPVEVRDGDAVGYGIQESIYLGVFPELGLDKSSNYPIH</sequence>
<dbReference type="SUPFAM" id="SSF159245">
    <property type="entry name" value="AttH-like"/>
    <property type="match status" value="1"/>
</dbReference>
<reference evidence="2" key="1">
    <citation type="submission" date="2015-11" db="EMBL/GenBank/DDBJ databases">
        <authorList>
            <person name="Varghese N."/>
        </authorList>
    </citation>
    <scope>NUCLEOTIDE SEQUENCE [LARGE SCALE GENOMIC DNA]</scope>
    <source>
        <strain evidence="2">DSM 45899</strain>
    </source>
</reference>
<dbReference type="RefSeq" id="WP_091270488.1">
    <property type="nucleotide sequence ID" value="NZ_FAOZ01000001.1"/>
</dbReference>
<dbReference type="AlphaFoldDB" id="A0A0S4QEI8"/>
<name>A0A0S4QEI8_9ACTN</name>
<gene>
    <name evidence="1" type="ORF">Ga0074812_101148</name>
</gene>